<dbReference type="Pfam" id="PF00593">
    <property type="entry name" value="TonB_dep_Rec_b-barrel"/>
    <property type="match status" value="1"/>
</dbReference>
<dbReference type="InterPro" id="IPR012910">
    <property type="entry name" value="Plug_dom"/>
</dbReference>
<dbReference type="GO" id="GO:0006826">
    <property type="term" value="P:iron ion transport"/>
    <property type="evidence" value="ECO:0007669"/>
    <property type="project" value="UniProtKB-KW"/>
</dbReference>
<evidence type="ECO:0000256" key="9">
    <source>
        <dbReference type="ARBA" id="ARBA00023136"/>
    </source>
</evidence>
<keyword evidence="17" id="KW-1185">Reference proteome</keyword>
<evidence type="ECO:0000259" key="15">
    <source>
        <dbReference type="Pfam" id="PF07715"/>
    </source>
</evidence>
<dbReference type="PANTHER" id="PTHR32552">
    <property type="entry name" value="FERRICHROME IRON RECEPTOR-RELATED"/>
    <property type="match status" value="1"/>
</dbReference>
<feature type="signal peptide" evidence="13">
    <location>
        <begin position="1"/>
        <end position="29"/>
    </location>
</feature>
<evidence type="ECO:0000256" key="3">
    <source>
        <dbReference type="ARBA" id="ARBA00022452"/>
    </source>
</evidence>
<evidence type="ECO:0000256" key="2">
    <source>
        <dbReference type="ARBA" id="ARBA00022448"/>
    </source>
</evidence>
<dbReference type="AlphaFoldDB" id="A0A328B0R0"/>
<dbReference type="PANTHER" id="PTHR32552:SF81">
    <property type="entry name" value="TONB-DEPENDENT OUTER MEMBRANE RECEPTOR"/>
    <property type="match status" value="1"/>
</dbReference>
<proteinExistence type="inferred from homology"/>
<evidence type="ECO:0000256" key="6">
    <source>
        <dbReference type="ARBA" id="ARBA00023004"/>
    </source>
</evidence>
<keyword evidence="13" id="KW-0732">Signal</keyword>
<dbReference type="Proteomes" id="UP000249842">
    <property type="component" value="Unassembled WGS sequence"/>
</dbReference>
<feature type="domain" description="TonB-dependent receptor-like beta-barrel" evidence="14">
    <location>
        <begin position="270"/>
        <end position="708"/>
    </location>
</feature>
<keyword evidence="7" id="KW-0406">Ion transport</keyword>
<keyword evidence="2 11" id="KW-0813">Transport</keyword>
<evidence type="ECO:0000256" key="13">
    <source>
        <dbReference type="SAM" id="SignalP"/>
    </source>
</evidence>
<evidence type="ECO:0000313" key="16">
    <source>
        <dbReference type="EMBL" id="RAK60753.1"/>
    </source>
</evidence>
<evidence type="ECO:0000256" key="5">
    <source>
        <dbReference type="ARBA" id="ARBA00022692"/>
    </source>
</evidence>
<sequence>MFRTHMGQRRMLLATAGFAAFALGGAAQAAEAPPPRTATVTEVIVTAQKREERLQDVPVSVTVLGGEQMREMNINSGTEIARQTPNLRVSNLGNEDQPKFSMRGVATPDFNLNSNSPTGIFYDEVFVASQFLGGPQIFDLERVEVLRGPQGTLYGKNTTGGAVNFITKKPVFDSEGDLSLQAGNNSYFHGNGAINVPLIDDKLALRVAFNASRSNGWVKNANPNGRDLSSIDNHAIRVSLRYRPTDDFDATLRLFTERANPTNIGVTNVGLGPGGTNAFGVNPRVNPLTGAAFGPWEDYSDRTDGEIRVKGDGATLTMDKQFGDYTVTSITSYVKGFFLNKVDGDASIAPLLAIDFYATTQEQSQDLRISSHGAGPFNFIAGVYYGHDITIIRTDWNFFAGAITRFQNYDQTRTSAAVYADATYDLTKADSLYAGLRWTHDKGYISNFSVTGTGAPGIPNQPVKSYDDSAPTGRIGVRHKFSDDIMGYAQYSRGYRSSAINGSALFNPADINVSQPEHLDAFEVGLKTQLFDRRLTLNSSAFYYQYKDQQFINTVSIGQSNVINAGAATLYGLEIEAIARITPEFTVSAGASLLHTEYTDLTLDATCPNSTLFPSTPPCVTGTLIVQNLKGHQLIEAPKESFNISADYVLPLPGDANLRFHGDANQVGKQFYTVQNDDISSTKAHWEANGRIAYQRGNYELAIWGKNLNDNHVPAGIVGADRLTFLQTFIVPPYPRRYGVEIDYRF</sequence>
<dbReference type="CDD" id="cd01347">
    <property type="entry name" value="ligand_gated_channel"/>
    <property type="match status" value="1"/>
</dbReference>
<accession>A0A328B0R0</accession>
<comment type="subcellular location">
    <subcellularLocation>
        <location evidence="1 11">Cell outer membrane</location>
        <topology evidence="1 11">Multi-pass membrane protein</topology>
    </subcellularLocation>
</comment>
<dbReference type="Pfam" id="PF07715">
    <property type="entry name" value="Plug"/>
    <property type="match status" value="1"/>
</dbReference>
<dbReference type="OrthoDB" id="7577471at2"/>
<comment type="similarity">
    <text evidence="11 12">Belongs to the TonB-dependent receptor family.</text>
</comment>
<evidence type="ECO:0000256" key="1">
    <source>
        <dbReference type="ARBA" id="ARBA00004571"/>
    </source>
</evidence>
<dbReference type="GO" id="GO:0009279">
    <property type="term" value="C:cell outer membrane"/>
    <property type="evidence" value="ECO:0007669"/>
    <property type="project" value="UniProtKB-SubCell"/>
</dbReference>
<feature type="domain" description="TonB-dependent receptor plug" evidence="15">
    <location>
        <begin position="54"/>
        <end position="162"/>
    </location>
</feature>
<keyword evidence="6" id="KW-0408">Iron</keyword>
<feature type="chain" id="PRO_5016339225" evidence="13">
    <location>
        <begin position="30"/>
        <end position="746"/>
    </location>
</feature>
<dbReference type="InterPro" id="IPR039426">
    <property type="entry name" value="TonB-dep_rcpt-like"/>
</dbReference>
<evidence type="ECO:0000313" key="17">
    <source>
        <dbReference type="Proteomes" id="UP000249842"/>
    </source>
</evidence>
<keyword evidence="8 12" id="KW-0798">TonB box</keyword>
<evidence type="ECO:0000256" key="11">
    <source>
        <dbReference type="PROSITE-ProRule" id="PRU01360"/>
    </source>
</evidence>
<reference evidence="17" key="1">
    <citation type="submission" date="2018-05" db="EMBL/GenBank/DDBJ databases">
        <authorList>
            <person name="Li X."/>
        </authorList>
    </citation>
    <scope>NUCLEOTIDE SEQUENCE [LARGE SCALE GENOMIC DNA]</scope>
    <source>
        <strain evidence="17">HKS-05</strain>
    </source>
</reference>
<keyword evidence="3 11" id="KW-1134">Transmembrane beta strand</keyword>
<evidence type="ECO:0000256" key="10">
    <source>
        <dbReference type="ARBA" id="ARBA00023237"/>
    </source>
</evidence>
<keyword evidence="16" id="KW-0675">Receptor</keyword>
<dbReference type="InterPro" id="IPR036942">
    <property type="entry name" value="Beta-barrel_TonB_sf"/>
</dbReference>
<dbReference type="EMBL" id="QFYP01000001">
    <property type="protein sequence ID" value="RAK60753.1"/>
    <property type="molecule type" value="Genomic_DNA"/>
</dbReference>
<dbReference type="RefSeq" id="WP_111458045.1">
    <property type="nucleotide sequence ID" value="NZ_QFYP01000001.1"/>
</dbReference>
<keyword evidence="10 11" id="KW-0998">Cell outer membrane</keyword>
<name>A0A328B0R0_9CAUL</name>
<comment type="caution">
    <text evidence="16">The sequence shown here is derived from an EMBL/GenBank/DDBJ whole genome shotgun (WGS) entry which is preliminary data.</text>
</comment>
<gene>
    <name evidence="16" type="ORF">DJ021_13525</name>
</gene>
<evidence type="ECO:0000256" key="12">
    <source>
        <dbReference type="RuleBase" id="RU003357"/>
    </source>
</evidence>
<dbReference type="Gene3D" id="2.40.170.20">
    <property type="entry name" value="TonB-dependent receptor, beta-barrel domain"/>
    <property type="match status" value="1"/>
</dbReference>
<dbReference type="InterPro" id="IPR000531">
    <property type="entry name" value="Beta-barrel_TonB"/>
</dbReference>
<keyword evidence="9 11" id="KW-0472">Membrane</keyword>
<dbReference type="PROSITE" id="PS52016">
    <property type="entry name" value="TONB_DEPENDENT_REC_3"/>
    <property type="match status" value="1"/>
</dbReference>
<protein>
    <submittedName>
        <fullName evidence="16">TonB-dependent receptor</fullName>
    </submittedName>
</protein>
<evidence type="ECO:0000256" key="8">
    <source>
        <dbReference type="ARBA" id="ARBA00023077"/>
    </source>
</evidence>
<dbReference type="SUPFAM" id="SSF56935">
    <property type="entry name" value="Porins"/>
    <property type="match status" value="1"/>
</dbReference>
<organism evidence="16 17">
    <name type="scientific">Phenylobacterium hankyongense</name>
    <dbReference type="NCBI Taxonomy" id="1813876"/>
    <lineage>
        <taxon>Bacteria</taxon>
        <taxon>Pseudomonadati</taxon>
        <taxon>Pseudomonadota</taxon>
        <taxon>Alphaproteobacteria</taxon>
        <taxon>Caulobacterales</taxon>
        <taxon>Caulobacteraceae</taxon>
        <taxon>Phenylobacterium</taxon>
    </lineage>
</organism>
<keyword evidence="5 11" id="KW-0812">Transmembrane</keyword>
<evidence type="ECO:0000256" key="7">
    <source>
        <dbReference type="ARBA" id="ARBA00023065"/>
    </source>
</evidence>
<evidence type="ECO:0000259" key="14">
    <source>
        <dbReference type="Pfam" id="PF00593"/>
    </source>
</evidence>
<keyword evidence="4" id="KW-0410">Iron transport</keyword>
<evidence type="ECO:0000256" key="4">
    <source>
        <dbReference type="ARBA" id="ARBA00022496"/>
    </source>
</evidence>